<feature type="site" description="Reactive bond" evidence="1">
    <location>
        <begin position="226"/>
        <end position="227"/>
    </location>
</feature>
<comment type="caution">
    <text evidence="1">Lacks conserved residue(s) required for the propagation of feature annotation.</text>
</comment>
<gene>
    <name evidence="4" type="ORF">O3G_MSEX012093</name>
</gene>
<keyword evidence="5" id="KW-1185">Reference proteome</keyword>
<keyword evidence="1" id="KW-1015">Disulfide bond</keyword>
<feature type="disulfide bond" evidence="1">
    <location>
        <begin position="470"/>
        <end position="485"/>
    </location>
</feature>
<evidence type="ECO:0000259" key="3">
    <source>
        <dbReference type="PROSITE" id="PS51446"/>
    </source>
</evidence>
<proteinExistence type="inferred from homology"/>
<evidence type="ECO:0000313" key="5">
    <source>
        <dbReference type="Proteomes" id="UP000791440"/>
    </source>
</evidence>
<keyword evidence="2" id="KW-0732">Signal</keyword>
<reference evidence="4" key="2">
    <citation type="submission" date="2020-12" db="EMBL/GenBank/DDBJ databases">
        <authorList>
            <person name="Kanost M."/>
        </authorList>
    </citation>
    <scope>NUCLEOTIDE SEQUENCE</scope>
</reference>
<name>A0A922CW96_MANSE</name>
<keyword evidence="1" id="KW-0646">Protease inhibitor</keyword>
<feature type="chain" id="PRO_5037264279" description="Pacifastin domain-containing protein" evidence="2">
    <location>
        <begin position="18"/>
        <end position="712"/>
    </location>
</feature>
<feature type="signal peptide" evidence="2">
    <location>
        <begin position="1"/>
        <end position="17"/>
    </location>
</feature>
<dbReference type="EMBL" id="JH668685">
    <property type="protein sequence ID" value="KAG6460624.1"/>
    <property type="molecule type" value="Genomic_DNA"/>
</dbReference>
<feature type="domain" description="Pacifastin" evidence="3">
    <location>
        <begin position="195"/>
        <end position="232"/>
    </location>
</feature>
<protein>
    <recommendedName>
        <fullName evidence="3">Pacifastin domain-containing protein</fullName>
    </recommendedName>
</protein>
<dbReference type="GO" id="GO:0004867">
    <property type="term" value="F:serine-type endopeptidase inhibitor activity"/>
    <property type="evidence" value="ECO:0007669"/>
    <property type="project" value="UniProtKB-UniRule"/>
</dbReference>
<evidence type="ECO:0000256" key="1">
    <source>
        <dbReference type="PROSITE-ProRule" id="PRU00776"/>
    </source>
</evidence>
<feature type="disulfide bond" evidence="1">
    <location>
        <begin position="198"/>
        <end position="213"/>
    </location>
</feature>
<keyword evidence="1" id="KW-0722">Serine protease inhibitor</keyword>
<comment type="similarity">
    <text evidence="1">Belongs to the protease inhibitor I19 family.</text>
</comment>
<accession>A0A922CW96</accession>
<sequence length="712" mass="79810">MLMAFTLLSFLTRIPLGFTVFRSCVPNTNFQLNGKICACDSLGRWNEANCHNLARRQSCQPGQIIWGNCTQCLCQEDGEFVCTPSSCPENITIDSPTFQGDLEVAGPWCTPFKSYYINCSLCVCPASGRSSEARCAVDTSCSLQGLSESSITSGTICIPSVMYLFPCLHCLCSDEGYFVPKDCVDICHKSQQTDNRRCIPGTFYRKRCNVCRCPNNSIRSGEKCTNKVCEKKTKFRPVRHFKDNVSECTPHKFTKPKCYYCMCSQGGKVNENACLELDCLKKSDFKYDVERHSCNPGEMVPICMECFCPRNGLTDKKYCTKVCSFKSKLVVLEKALEASFIDVRVINIAVIKSSADINCDPNSLYLDRGRYCLCPENGNSDFKLCTSITNEIRQPKSHVPLASNAVTMDFNISCEPNTFVDFDCNTCYCSKNGRIDPKWCTYDDCQAKKVIQDHYKLYQPLTTTKPTVTCNPGSISKEECNFCICPENGLFKDRACTKNDCSDFDDSIHDQKFICEPLAYYVVDCNVCFCPRDGLKNVAKCTKNQCEKNFLRSDSCISGDLFSEDCNVCVCPPNGDKNDKACTNYSCSAANSSWQKIFKLSQNLLSSRMADNSKRSLHLCFPGEEFVDGCKVCVCPDMGMKEYASCTPMFCNEAISESDVEYQTPSNGSKFNDLIPSNDFKTRKEGDSCMTYNLTDSSERKECTPGSIYIIR</sequence>
<dbReference type="InterPro" id="IPR008037">
    <property type="entry name" value="Pacifastin_dom"/>
</dbReference>
<dbReference type="PROSITE" id="PS51446">
    <property type="entry name" value="PACIFASTIN"/>
    <property type="match status" value="2"/>
</dbReference>
<evidence type="ECO:0000313" key="4">
    <source>
        <dbReference type="EMBL" id="KAG6460624.1"/>
    </source>
</evidence>
<dbReference type="Proteomes" id="UP000791440">
    <property type="component" value="Unassembled WGS sequence"/>
</dbReference>
<dbReference type="AlphaFoldDB" id="A0A922CW96"/>
<comment type="caution">
    <text evidence="4">The sequence shown here is derived from an EMBL/GenBank/DDBJ whole genome shotgun (WGS) entry which is preliminary data.</text>
</comment>
<organism evidence="4 5">
    <name type="scientific">Manduca sexta</name>
    <name type="common">Tobacco hawkmoth</name>
    <name type="synonym">Tobacco hornworm</name>
    <dbReference type="NCBI Taxonomy" id="7130"/>
    <lineage>
        <taxon>Eukaryota</taxon>
        <taxon>Metazoa</taxon>
        <taxon>Ecdysozoa</taxon>
        <taxon>Arthropoda</taxon>
        <taxon>Hexapoda</taxon>
        <taxon>Insecta</taxon>
        <taxon>Pterygota</taxon>
        <taxon>Neoptera</taxon>
        <taxon>Endopterygota</taxon>
        <taxon>Lepidoptera</taxon>
        <taxon>Glossata</taxon>
        <taxon>Ditrysia</taxon>
        <taxon>Bombycoidea</taxon>
        <taxon>Sphingidae</taxon>
        <taxon>Sphinginae</taxon>
        <taxon>Sphingini</taxon>
        <taxon>Manduca</taxon>
    </lineage>
</organism>
<reference evidence="4" key="1">
    <citation type="journal article" date="2016" name="Insect Biochem. Mol. Biol.">
        <title>Multifaceted biological insights from a draft genome sequence of the tobacco hornworm moth, Manduca sexta.</title>
        <authorList>
            <person name="Kanost M.R."/>
            <person name="Arrese E.L."/>
            <person name="Cao X."/>
            <person name="Chen Y.R."/>
            <person name="Chellapilla S."/>
            <person name="Goldsmith M.R."/>
            <person name="Grosse-Wilde E."/>
            <person name="Heckel D.G."/>
            <person name="Herndon N."/>
            <person name="Jiang H."/>
            <person name="Papanicolaou A."/>
            <person name="Qu J."/>
            <person name="Soulages J.L."/>
            <person name="Vogel H."/>
            <person name="Walters J."/>
            <person name="Waterhouse R.M."/>
            <person name="Ahn S.J."/>
            <person name="Almeida F.C."/>
            <person name="An C."/>
            <person name="Aqrawi P."/>
            <person name="Bretschneider A."/>
            <person name="Bryant W.B."/>
            <person name="Bucks S."/>
            <person name="Chao H."/>
            <person name="Chevignon G."/>
            <person name="Christen J.M."/>
            <person name="Clarke D.F."/>
            <person name="Dittmer N.T."/>
            <person name="Ferguson L.C.F."/>
            <person name="Garavelou S."/>
            <person name="Gordon K.H.J."/>
            <person name="Gunaratna R.T."/>
            <person name="Han Y."/>
            <person name="Hauser F."/>
            <person name="He Y."/>
            <person name="Heidel-Fischer H."/>
            <person name="Hirsh A."/>
            <person name="Hu Y."/>
            <person name="Jiang H."/>
            <person name="Kalra D."/>
            <person name="Klinner C."/>
            <person name="Konig C."/>
            <person name="Kovar C."/>
            <person name="Kroll A.R."/>
            <person name="Kuwar S.S."/>
            <person name="Lee S.L."/>
            <person name="Lehman R."/>
            <person name="Li K."/>
            <person name="Li Z."/>
            <person name="Liang H."/>
            <person name="Lovelace S."/>
            <person name="Lu Z."/>
            <person name="Mansfield J.H."/>
            <person name="McCulloch K.J."/>
            <person name="Mathew T."/>
            <person name="Morton B."/>
            <person name="Muzny D.M."/>
            <person name="Neunemann D."/>
            <person name="Ongeri F."/>
            <person name="Pauchet Y."/>
            <person name="Pu L.L."/>
            <person name="Pyrousis I."/>
            <person name="Rao X.J."/>
            <person name="Redding A."/>
            <person name="Roesel C."/>
            <person name="Sanchez-Gracia A."/>
            <person name="Schaack S."/>
            <person name="Shukla A."/>
            <person name="Tetreau G."/>
            <person name="Wang Y."/>
            <person name="Xiong G.H."/>
            <person name="Traut W."/>
            <person name="Walsh T.K."/>
            <person name="Worley K.C."/>
            <person name="Wu D."/>
            <person name="Wu W."/>
            <person name="Wu Y.Q."/>
            <person name="Zhang X."/>
            <person name="Zou Z."/>
            <person name="Zucker H."/>
            <person name="Briscoe A.D."/>
            <person name="Burmester T."/>
            <person name="Clem R.J."/>
            <person name="Feyereisen R."/>
            <person name="Grimmelikhuijzen C.J.P."/>
            <person name="Hamodrakas S.J."/>
            <person name="Hansson B.S."/>
            <person name="Huguet E."/>
            <person name="Jermiin L.S."/>
            <person name="Lan Q."/>
            <person name="Lehman H.K."/>
            <person name="Lorenzen M."/>
            <person name="Merzendorfer H."/>
            <person name="Michalopoulos I."/>
            <person name="Morton D.B."/>
            <person name="Muthukrishnan S."/>
            <person name="Oakeshott J.G."/>
            <person name="Palmer W."/>
            <person name="Park Y."/>
            <person name="Passarelli A.L."/>
            <person name="Rozas J."/>
            <person name="Schwartz L.M."/>
            <person name="Smith W."/>
            <person name="Southgate A."/>
            <person name="Vilcinskas A."/>
            <person name="Vogt R."/>
            <person name="Wang P."/>
            <person name="Werren J."/>
            <person name="Yu X.Q."/>
            <person name="Zhou J.J."/>
            <person name="Brown S.J."/>
            <person name="Scherer S.E."/>
            <person name="Richards S."/>
            <person name="Blissard G.W."/>
        </authorList>
    </citation>
    <scope>NUCLEOTIDE SEQUENCE</scope>
</reference>
<evidence type="ECO:0000256" key="2">
    <source>
        <dbReference type="SAM" id="SignalP"/>
    </source>
</evidence>
<feature type="domain" description="Pacifastin" evidence="3">
    <location>
        <begin position="467"/>
        <end position="504"/>
    </location>
</feature>